<evidence type="ECO:0000313" key="7">
    <source>
        <dbReference type="EMBL" id="MFH4981356.1"/>
    </source>
</evidence>
<keyword evidence="2" id="KW-0813">Transport</keyword>
<proteinExistence type="predicted"/>
<protein>
    <recommendedName>
        <fullName evidence="9">Major facilitator superfamily (MFS) profile domain-containing protein</fullName>
    </recommendedName>
</protein>
<evidence type="ECO:0008006" key="9">
    <source>
        <dbReference type="Google" id="ProtNLM"/>
    </source>
</evidence>
<sequence length="247" mass="27029">MSLILLLTRMQYVVYFASLWPFLKSVDPSASPSFYGFMTAAYSIGVALSSPFFGMWSNRMKELKVPALFGMAVMIASNLCYIFVEFAPLLYRRYVLLTARSATGISAGVMTLMYTYPVISSSLSDKSTAAAFADGALSLGTAFGPFFQVAFAPLGYPGIYFGPMSISMCTGPAYAACIAVLLAALLMVFQFRENTSIFVEKMRDEGVSKDVNPVLPKYNRTAAALCMVIKFVQMFVYANIETYVLGV</sequence>
<organism evidence="7 8">
    <name type="scientific">Gnathostoma spinigerum</name>
    <dbReference type="NCBI Taxonomy" id="75299"/>
    <lineage>
        <taxon>Eukaryota</taxon>
        <taxon>Metazoa</taxon>
        <taxon>Ecdysozoa</taxon>
        <taxon>Nematoda</taxon>
        <taxon>Chromadorea</taxon>
        <taxon>Rhabditida</taxon>
        <taxon>Spirurina</taxon>
        <taxon>Gnathostomatomorpha</taxon>
        <taxon>Gnathostomatoidea</taxon>
        <taxon>Gnathostomatidae</taxon>
        <taxon>Gnathostoma</taxon>
    </lineage>
</organism>
<keyword evidence="5 6" id="KW-0472">Membrane</keyword>
<dbReference type="AlphaFoldDB" id="A0ABD6EV66"/>
<comment type="caution">
    <text evidence="7">The sequence shown here is derived from an EMBL/GenBank/DDBJ whole genome shotgun (WGS) entry which is preliminary data.</text>
</comment>
<feature type="transmembrane region" description="Helical" evidence="6">
    <location>
        <begin position="171"/>
        <end position="191"/>
    </location>
</feature>
<evidence type="ECO:0000256" key="1">
    <source>
        <dbReference type="ARBA" id="ARBA00004127"/>
    </source>
</evidence>
<dbReference type="Gene3D" id="1.20.1250.20">
    <property type="entry name" value="MFS general substrate transporter like domains"/>
    <property type="match status" value="1"/>
</dbReference>
<dbReference type="EMBL" id="JBGFUD010007048">
    <property type="protein sequence ID" value="MFH4981356.1"/>
    <property type="molecule type" value="Genomic_DNA"/>
</dbReference>
<gene>
    <name evidence="7" type="ORF">AB6A40_008065</name>
</gene>
<evidence type="ECO:0000256" key="5">
    <source>
        <dbReference type="ARBA" id="ARBA00023136"/>
    </source>
</evidence>
<evidence type="ECO:0000313" key="8">
    <source>
        <dbReference type="Proteomes" id="UP001608902"/>
    </source>
</evidence>
<evidence type="ECO:0000256" key="3">
    <source>
        <dbReference type="ARBA" id="ARBA00022692"/>
    </source>
</evidence>
<dbReference type="InterPro" id="IPR011701">
    <property type="entry name" value="MFS"/>
</dbReference>
<keyword evidence="3 6" id="KW-0812">Transmembrane</keyword>
<evidence type="ECO:0000256" key="2">
    <source>
        <dbReference type="ARBA" id="ARBA00022448"/>
    </source>
</evidence>
<name>A0ABD6EV66_9BILA</name>
<dbReference type="InterPro" id="IPR051068">
    <property type="entry name" value="MFS_Domain-Containing_Protein"/>
</dbReference>
<dbReference type="GO" id="GO:0012505">
    <property type="term" value="C:endomembrane system"/>
    <property type="evidence" value="ECO:0007669"/>
    <property type="project" value="UniProtKB-SubCell"/>
</dbReference>
<dbReference type="PANTHER" id="PTHR23510">
    <property type="entry name" value="INNER MEMBRANE TRANSPORT PROTEIN YAJR"/>
    <property type="match status" value="1"/>
</dbReference>
<evidence type="ECO:0000256" key="4">
    <source>
        <dbReference type="ARBA" id="ARBA00022989"/>
    </source>
</evidence>
<dbReference type="Proteomes" id="UP001608902">
    <property type="component" value="Unassembled WGS sequence"/>
</dbReference>
<evidence type="ECO:0000256" key="6">
    <source>
        <dbReference type="SAM" id="Phobius"/>
    </source>
</evidence>
<accession>A0ABD6EV66</accession>
<dbReference type="SUPFAM" id="SSF103473">
    <property type="entry name" value="MFS general substrate transporter"/>
    <property type="match status" value="1"/>
</dbReference>
<feature type="transmembrane region" description="Helical" evidence="6">
    <location>
        <begin position="131"/>
        <end position="151"/>
    </location>
</feature>
<dbReference type="InterPro" id="IPR036259">
    <property type="entry name" value="MFS_trans_sf"/>
</dbReference>
<feature type="transmembrane region" description="Helical" evidence="6">
    <location>
        <begin position="32"/>
        <end position="53"/>
    </location>
</feature>
<keyword evidence="4 6" id="KW-1133">Transmembrane helix</keyword>
<dbReference type="PANTHER" id="PTHR23510:SF3">
    <property type="entry name" value="MAJOR FACILITATOR SUPERFAMILY DOMAIN-CONTAINING PROTEIN 8"/>
    <property type="match status" value="1"/>
</dbReference>
<reference evidence="7 8" key="1">
    <citation type="submission" date="2024-08" db="EMBL/GenBank/DDBJ databases">
        <title>Gnathostoma spinigerum genome.</title>
        <authorList>
            <person name="Gonzalez-Bertolin B."/>
            <person name="Monzon S."/>
            <person name="Zaballos A."/>
            <person name="Jimenez P."/>
            <person name="Dekumyoy P."/>
            <person name="Varona S."/>
            <person name="Cuesta I."/>
            <person name="Sumanam S."/>
            <person name="Adisakwattana P."/>
            <person name="Gasser R.B."/>
            <person name="Hernandez-Gonzalez A."/>
            <person name="Young N.D."/>
            <person name="Perteguer M.J."/>
        </authorList>
    </citation>
    <scope>NUCLEOTIDE SEQUENCE [LARGE SCALE GENOMIC DNA]</scope>
    <source>
        <strain evidence="7">AL3</strain>
        <tissue evidence="7">Liver</tissue>
    </source>
</reference>
<keyword evidence="8" id="KW-1185">Reference proteome</keyword>
<comment type="subcellular location">
    <subcellularLocation>
        <location evidence="1">Endomembrane system</location>
        <topology evidence="1">Multi-pass membrane protein</topology>
    </subcellularLocation>
</comment>
<feature type="transmembrane region" description="Helical" evidence="6">
    <location>
        <begin position="96"/>
        <end position="119"/>
    </location>
</feature>
<dbReference type="Pfam" id="PF07690">
    <property type="entry name" value="MFS_1"/>
    <property type="match status" value="1"/>
</dbReference>
<feature type="transmembrane region" description="Helical" evidence="6">
    <location>
        <begin position="65"/>
        <end position="84"/>
    </location>
</feature>